<organism evidence="2 3">
    <name type="scientific">Haloquadratum walsbyi (strain DSM 16854 / JCM 12705 / C23)</name>
    <dbReference type="NCBI Taxonomy" id="768065"/>
    <lineage>
        <taxon>Archaea</taxon>
        <taxon>Methanobacteriati</taxon>
        <taxon>Methanobacteriota</taxon>
        <taxon>Stenosarchaea group</taxon>
        <taxon>Halobacteria</taxon>
        <taxon>Halobacteriales</taxon>
        <taxon>Haloferacaceae</taxon>
        <taxon>Haloquadratum</taxon>
    </lineage>
</organism>
<dbReference type="KEGG" id="hwc:Hqrw_3267"/>
<gene>
    <name evidence="2" type="ordered locus">Hqrw_3267</name>
</gene>
<feature type="transmembrane region" description="Helical" evidence="1">
    <location>
        <begin position="143"/>
        <end position="165"/>
    </location>
</feature>
<dbReference type="OrthoDB" id="330871at2157"/>
<dbReference type="RefSeq" id="WP_014556510.1">
    <property type="nucleotide sequence ID" value="NC_017459.1"/>
</dbReference>
<evidence type="ECO:0000313" key="2">
    <source>
        <dbReference type="EMBL" id="CCC41047.1"/>
    </source>
</evidence>
<feature type="transmembrane region" description="Helical" evidence="1">
    <location>
        <begin position="115"/>
        <end position="137"/>
    </location>
</feature>
<evidence type="ECO:0000256" key="1">
    <source>
        <dbReference type="SAM" id="Phobius"/>
    </source>
</evidence>
<feature type="transmembrane region" description="Helical" evidence="1">
    <location>
        <begin position="36"/>
        <end position="53"/>
    </location>
</feature>
<dbReference type="Proteomes" id="UP000007954">
    <property type="component" value="Chromosome"/>
</dbReference>
<keyword evidence="1" id="KW-1133">Transmembrane helix</keyword>
<dbReference type="GeneID" id="12448078"/>
<feature type="transmembrane region" description="Helical" evidence="1">
    <location>
        <begin position="65"/>
        <end position="84"/>
    </location>
</feature>
<accession>G0LLS7</accession>
<dbReference type="EMBL" id="FR746099">
    <property type="protein sequence ID" value="CCC41047.1"/>
    <property type="molecule type" value="Genomic_DNA"/>
</dbReference>
<dbReference type="HOGENOM" id="CLU_133053_0_0_2"/>
<protein>
    <submittedName>
        <fullName evidence="2">Uncharacterized protein</fullName>
    </submittedName>
</protein>
<reference evidence="2 3" key="1">
    <citation type="journal article" date="2011" name="PLoS ONE">
        <title>Haloquadratum walsbyi: limited diversity in a global pond.</title>
        <authorList>
            <person name="Dyall-Smith M."/>
            <person name="Pfeiffer F."/>
            <person name="Klee K."/>
            <person name="Palm P."/>
            <person name="Gross K."/>
            <person name="Schuster S.C."/>
            <person name="Rampp M."/>
            <person name="Oesterhelt D."/>
        </authorList>
    </citation>
    <scope>NUCLEOTIDE SEQUENCE [LARGE SCALE GENOMIC DNA]</scope>
    <source>
        <strain evidence="3">DSM 16854 / JCM 12705 / C23</strain>
    </source>
</reference>
<keyword evidence="1" id="KW-0472">Membrane</keyword>
<name>G0LLS7_HALWC</name>
<proteinExistence type="predicted"/>
<keyword evidence="1" id="KW-0812">Transmembrane</keyword>
<evidence type="ECO:0000313" key="3">
    <source>
        <dbReference type="Proteomes" id="UP000007954"/>
    </source>
</evidence>
<sequence length="169" mass="17789">MLQRFRANGPALLVPLAWIVVGAAHAEYVSLEALTIAHGVMAVILAGFVLLSWSDMRSGALRTWWIIVAIGFVITLSGLIGLLSTPLNRGLLRVSLSGWMLLPAIGFIDTGRRSGAVPLTTFGAAVISVAGTVLYFISGSEMVLIFAGLALVGVGQTIGIVDAVIRYQI</sequence>
<dbReference type="AlphaFoldDB" id="G0LLS7"/>
<feature type="transmembrane region" description="Helical" evidence="1">
    <location>
        <begin position="90"/>
        <end position="108"/>
    </location>
</feature>